<feature type="compositionally biased region" description="Polar residues" evidence="1">
    <location>
        <begin position="68"/>
        <end position="80"/>
    </location>
</feature>
<evidence type="ECO:0000313" key="2">
    <source>
        <dbReference type="EMBL" id="PKU93652.1"/>
    </source>
</evidence>
<sequence length="191" mass="20763">MRIRFSPDACPPYPPGGCMISTDGSAFSRICAGLLATCAIQAIISHQADSSRIGISTISLAQYRRTRPSQPNSREITTTPRVRPKLPGDLRRPHKSIQNSRALAPISNCRKSKRPSRGTISTRRARFQTGTMPIQQLHERNQAPSRSSICGTDFLPNSMVCCAPAPCRVMTMHGTLITLNLSLSSGKCAIS</sequence>
<dbReference type="EMBL" id="PCGY01000001">
    <property type="protein sequence ID" value="PKU93652.1"/>
    <property type="molecule type" value="Genomic_DNA"/>
</dbReference>
<gene>
    <name evidence="2" type="ORF">CQR47_0009</name>
</gene>
<organism evidence="2 3">
    <name type="scientific">Bifidobacterium thermophilum</name>
    <dbReference type="NCBI Taxonomy" id="33905"/>
    <lineage>
        <taxon>Bacteria</taxon>
        <taxon>Bacillati</taxon>
        <taxon>Actinomycetota</taxon>
        <taxon>Actinomycetes</taxon>
        <taxon>Bifidobacteriales</taxon>
        <taxon>Bifidobacteriaceae</taxon>
        <taxon>Bifidobacterium</taxon>
    </lineage>
</organism>
<protein>
    <submittedName>
        <fullName evidence="2">Uncharacterized protein</fullName>
    </submittedName>
</protein>
<accession>A0A2N3QPU8</accession>
<comment type="caution">
    <text evidence="2">The sequence shown here is derived from an EMBL/GenBank/DDBJ whole genome shotgun (WGS) entry which is preliminary data.</text>
</comment>
<evidence type="ECO:0000313" key="3">
    <source>
        <dbReference type="Proteomes" id="UP000233727"/>
    </source>
</evidence>
<feature type="region of interest" description="Disordered" evidence="1">
    <location>
        <begin position="66"/>
        <end position="97"/>
    </location>
</feature>
<dbReference type="Proteomes" id="UP000233727">
    <property type="component" value="Unassembled WGS sequence"/>
</dbReference>
<proteinExistence type="predicted"/>
<name>A0A2N3QPU8_9BIFI</name>
<reference evidence="2 3" key="1">
    <citation type="submission" date="2017-10" db="EMBL/GenBank/DDBJ databases">
        <title>Bifidobacterium genomics.</title>
        <authorList>
            <person name="Lugli G.A."/>
            <person name="Milani C."/>
            <person name="Mancabelli L."/>
        </authorList>
    </citation>
    <scope>NUCLEOTIDE SEQUENCE [LARGE SCALE GENOMIC DNA]</scope>
    <source>
        <strain evidence="2 3">1542B</strain>
    </source>
</reference>
<dbReference type="AlphaFoldDB" id="A0A2N3QPU8"/>
<evidence type="ECO:0000256" key="1">
    <source>
        <dbReference type="SAM" id="MobiDB-lite"/>
    </source>
</evidence>